<evidence type="ECO:0000313" key="1">
    <source>
        <dbReference type="EMBL" id="ETK79264.1"/>
    </source>
</evidence>
<sequence length="121" mass="13427">MEDSTLHVFAQYMYGQWSTRHFGTWQVFATPTGFASTNNPVNTFNALLKPDYTLRRRLKMGSPPTITKCVLPGPVEQRAVVRVWGLPDANPRAQGGEADAGSPTTRMGILYVLERTLPFVG</sequence>
<organism evidence="1">
    <name type="scientific">Phytophthora nicotianae</name>
    <name type="common">Potato buckeye rot agent</name>
    <name type="synonym">Phytophthora parasitica</name>
    <dbReference type="NCBI Taxonomy" id="4792"/>
    <lineage>
        <taxon>Eukaryota</taxon>
        <taxon>Sar</taxon>
        <taxon>Stramenopiles</taxon>
        <taxon>Oomycota</taxon>
        <taxon>Peronosporomycetes</taxon>
        <taxon>Peronosporales</taxon>
        <taxon>Peronosporaceae</taxon>
        <taxon>Phytophthora</taxon>
    </lineage>
</organism>
<name>W2G8L2_PHYNI</name>
<gene>
    <name evidence="1" type="ORF">L915_14859</name>
</gene>
<proteinExistence type="predicted"/>
<protein>
    <submittedName>
        <fullName evidence="1">Uncharacterized protein</fullName>
    </submittedName>
</protein>
<dbReference type="EMBL" id="KI688015">
    <property type="protein sequence ID" value="ETK79264.1"/>
    <property type="molecule type" value="Genomic_DNA"/>
</dbReference>
<dbReference type="AlphaFoldDB" id="W2G8L2"/>
<dbReference type="VEuPathDB" id="FungiDB:PPTG_18584"/>
<reference evidence="1" key="1">
    <citation type="submission" date="2013-11" db="EMBL/GenBank/DDBJ databases">
        <title>The Genome Sequence of Phytophthora parasitica CJ02B3.</title>
        <authorList>
            <consortium name="The Broad Institute Genomics Platform"/>
            <person name="Russ C."/>
            <person name="Tyler B."/>
            <person name="Panabieres F."/>
            <person name="Shan W."/>
            <person name="Tripathy S."/>
            <person name="Grunwald N."/>
            <person name="Machado M."/>
            <person name="Johnson C.S."/>
            <person name="Arredondo F."/>
            <person name="Hong C."/>
            <person name="Coffey M."/>
            <person name="Young S.K."/>
            <person name="Zeng Q."/>
            <person name="Gargeya S."/>
            <person name="Fitzgerald M."/>
            <person name="Abouelleil A."/>
            <person name="Alvarado L."/>
            <person name="Chapman S.B."/>
            <person name="Gainer-Dewar J."/>
            <person name="Goldberg J."/>
            <person name="Griggs A."/>
            <person name="Gujja S."/>
            <person name="Hansen M."/>
            <person name="Howarth C."/>
            <person name="Imamovic A."/>
            <person name="Ireland A."/>
            <person name="Larimer J."/>
            <person name="McCowan C."/>
            <person name="Murphy C."/>
            <person name="Pearson M."/>
            <person name="Poon T.W."/>
            <person name="Priest M."/>
            <person name="Roberts A."/>
            <person name="Saif S."/>
            <person name="Shea T."/>
            <person name="Sykes S."/>
            <person name="Wortman J."/>
            <person name="Nusbaum C."/>
            <person name="Birren B."/>
        </authorList>
    </citation>
    <scope>NUCLEOTIDE SEQUENCE [LARGE SCALE GENOMIC DNA]</scope>
    <source>
        <strain evidence="1">CJ02B3</strain>
    </source>
</reference>
<accession>W2G8L2</accession>
<dbReference type="Proteomes" id="UP000053236">
    <property type="component" value="Unassembled WGS sequence"/>
</dbReference>